<evidence type="ECO:0000256" key="3">
    <source>
        <dbReference type="ARBA" id="ARBA00016903"/>
    </source>
</evidence>
<comment type="subcellular location">
    <subcellularLocation>
        <location evidence="1">Nucleus</location>
    </subcellularLocation>
</comment>
<gene>
    <name evidence="11" type="ORF">K2173_022518</name>
</gene>
<dbReference type="Pfam" id="PF06278">
    <property type="entry name" value="CNDH2_N"/>
    <property type="match status" value="1"/>
</dbReference>
<protein>
    <recommendedName>
        <fullName evidence="3">Condensin-2 complex subunit H2</fullName>
    </recommendedName>
    <alternativeName>
        <fullName evidence="6">Non-SMC condensin II complex subunit H2</fullName>
    </alternativeName>
</protein>
<dbReference type="Proteomes" id="UP001159364">
    <property type="component" value="Linkage Group LG05"/>
</dbReference>
<dbReference type="InterPro" id="IPR009378">
    <property type="entry name" value="H2_N"/>
</dbReference>
<evidence type="ECO:0000256" key="5">
    <source>
        <dbReference type="ARBA" id="ARBA00023242"/>
    </source>
</evidence>
<name>A0AAV8TK12_9ROSI</name>
<evidence type="ECO:0000259" key="10">
    <source>
        <dbReference type="Pfam" id="PF16869"/>
    </source>
</evidence>
<evidence type="ECO:0000256" key="4">
    <source>
        <dbReference type="ARBA" id="ARBA00023067"/>
    </source>
</evidence>
<comment type="caution">
    <text evidence="11">The sequence shown here is derived from an EMBL/GenBank/DDBJ whole genome shotgun (WGS) entry which is preliminary data.</text>
</comment>
<proteinExistence type="inferred from homology"/>
<dbReference type="Pfam" id="PF16869">
    <property type="entry name" value="CNDH2_M"/>
    <property type="match status" value="1"/>
</dbReference>
<evidence type="ECO:0000256" key="2">
    <source>
        <dbReference type="ARBA" id="ARBA00007844"/>
    </source>
</evidence>
<dbReference type="AlphaFoldDB" id="A0AAV8TK12"/>
<dbReference type="InterPro" id="IPR031739">
    <property type="entry name" value="Ncaph2"/>
</dbReference>
<feature type="domain" description="Condensin II complex subunit H2 N-terminal" evidence="8">
    <location>
        <begin position="11"/>
        <end position="128"/>
    </location>
</feature>
<feature type="domain" description="Condensin II complex subunit H2 middle" evidence="10">
    <location>
        <begin position="151"/>
        <end position="303"/>
    </location>
</feature>
<accession>A0AAV8TK12</accession>
<dbReference type="GO" id="GO:0005634">
    <property type="term" value="C:nucleus"/>
    <property type="evidence" value="ECO:0007669"/>
    <property type="project" value="UniProtKB-SubCell"/>
</dbReference>
<keyword evidence="5" id="KW-0539">Nucleus</keyword>
<evidence type="ECO:0000256" key="6">
    <source>
        <dbReference type="ARBA" id="ARBA00030479"/>
    </source>
</evidence>
<dbReference type="PANTHER" id="PTHR14324">
    <property type="entry name" value="CONDENSIN-2 COMPLEX SUBUNIT H2"/>
    <property type="match status" value="1"/>
</dbReference>
<evidence type="ECO:0000256" key="1">
    <source>
        <dbReference type="ARBA" id="ARBA00004123"/>
    </source>
</evidence>
<dbReference type="InterPro" id="IPR031719">
    <property type="entry name" value="H2_M"/>
</dbReference>
<sequence length="541" mass="60848">MTNNKEEPGKFHTVQAERDLEANWEVDLAKKLEKYLFKICSGEITGGEEDTCHFPVNFAEAALLVQGSVQVYSRKVEYLYNLVLHALDFLSNKRQQEQSEDTPILPEESNSHAVSVDENDQFWGLNDVPVEPRNRLDTSTSKDASLHHFVKPPANLVVLEGDCLDNTGDNGELESYLLATNDLYRDFILLDHRDALSVNDFLEEVTGKGQNSTYRGNSSRKSFQSPTRRSGGTAHKSSHGKKQNANFNQSPGAGCSFGGNECKLGPDSPVSGNVENSHNAFNVNCGHEEPGNMEDLDNDNEDDPWKPLNPHELGSLRVKPFKKVKAFRRNLANSASIKHISITKLFPLAKLHGPISPELTEMWEAHCKILKNSDKSQSPPLYEKLRESLASGGHNVCDRFAHSGDKNEDNAFDDGVPDFGDAEDNMQENVFMDEDLPFNHEKHDDFPAHLDNNEELGYAEPSSQASLEDLCQSHLDALLANIAETEKQSELAARVSSWKQKIEHNLEEIHTLHLIFMPMVKESLRRYLLKRTWKVLYLLPM</sequence>
<dbReference type="InterPro" id="IPR031737">
    <property type="entry name" value="CNDH2_C"/>
</dbReference>
<dbReference type="GO" id="GO:0000796">
    <property type="term" value="C:condensin complex"/>
    <property type="evidence" value="ECO:0007669"/>
    <property type="project" value="TreeGrafter"/>
</dbReference>
<feature type="compositionally biased region" description="Acidic residues" evidence="7">
    <location>
        <begin position="291"/>
        <end position="302"/>
    </location>
</feature>
<reference evidence="11 12" key="1">
    <citation type="submission" date="2021-09" db="EMBL/GenBank/DDBJ databases">
        <title>Genomic insights and catalytic innovation underlie evolution of tropane alkaloids biosynthesis.</title>
        <authorList>
            <person name="Wang Y.-J."/>
            <person name="Tian T."/>
            <person name="Huang J.-P."/>
            <person name="Huang S.-X."/>
        </authorList>
    </citation>
    <scope>NUCLEOTIDE SEQUENCE [LARGE SCALE GENOMIC DNA]</scope>
    <source>
        <strain evidence="11">KIB-2018</strain>
        <tissue evidence="11">Leaf</tissue>
    </source>
</reference>
<feature type="domain" description="Condensin-2 complex subunit H2 C-terminal" evidence="9">
    <location>
        <begin position="466"/>
        <end position="508"/>
    </location>
</feature>
<keyword evidence="4" id="KW-0226">DNA condensation</keyword>
<dbReference type="GO" id="GO:0010032">
    <property type="term" value="P:meiotic chromosome condensation"/>
    <property type="evidence" value="ECO:0007669"/>
    <property type="project" value="TreeGrafter"/>
</dbReference>
<feature type="compositionally biased region" description="Polar residues" evidence="7">
    <location>
        <begin position="208"/>
        <end position="230"/>
    </location>
</feature>
<feature type="region of interest" description="Disordered" evidence="7">
    <location>
        <begin position="268"/>
        <end position="311"/>
    </location>
</feature>
<comment type="similarity">
    <text evidence="2">Belongs to the CND2 H2 (condensin-2 subunit 2) family.</text>
</comment>
<keyword evidence="12" id="KW-1185">Reference proteome</keyword>
<evidence type="ECO:0000313" key="12">
    <source>
        <dbReference type="Proteomes" id="UP001159364"/>
    </source>
</evidence>
<dbReference type="EMBL" id="JAIWQS010000005">
    <property type="protein sequence ID" value="KAJ8766459.1"/>
    <property type="molecule type" value="Genomic_DNA"/>
</dbReference>
<feature type="region of interest" description="Disordered" evidence="7">
    <location>
        <begin position="208"/>
        <end position="252"/>
    </location>
</feature>
<evidence type="ECO:0000259" key="9">
    <source>
        <dbReference type="Pfam" id="PF16858"/>
    </source>
</evidence>
<dbReference type="GO" id="GO:0003682">
    <property type="term" value="F:chromatin binding"/>
    <property type="evidence" value="ECO:0007669"/>
    <property type="project" value="TreeGrafter"/>
</dbReference>
<organism evidence="11 12">
    <name type="scientific">Erythroxylum novogranatense</name>
    <dbReference type="NCBI Taxonomy" id="1862640"/>
    <lineage>
        <taxon>Eukaryota</taxon>
        <taxon>Viridiplantae</taxon>
        <taxon>Streptophyta</taxon>
        <taxon>Embryophyta</taxon>
        <taxon>Tracheophyta</taxon>
        <taxon>Spermatophyta</taxon>
        <taxon>Magnoliopsida</taxon>
        <taxon>eudicotyledons</taxon>
        <taxon>Gunneridae</taxon>
        <taxon>Pentapetalae</taxon>
        <taxon>rosids</taxon>
        <taxon>fabids</taxon>
        <taxon>Malpighiales</taxon>
        <taxon>Erythroxylaceae</taxon>
        <taxon>Erythroxylum</taxon>
    </lineage>
</organism>
<evidence type="ECO:0000313" key="11">
    <source>
        <dbReference type="EMBL" id="KAJ8766459.1"/>
    </source>
</evidence>
<dbReference type="Pfam" id="PF16858">
    <property type="entry name" value="CNDH2_C"/>
    <property type="match status" value="1"/>
</dbReference>
<evidence type="ECO:0000259" key="8">
    <source>
        <dbReference type="Pfam" id="PF06278"/>
    </source>
</evidence>
<dbReference type="GO" id="GO:0051306">
    <property type="term" value="P:mitotic sister chromatid separation"/>
    <property type="evidence" value="ECO:0007669"/>
    <property type="project" value="TreeGrafter"/>
</dbReference>
<dbReference type="PANTHER" id="PTHR14324:SF3">
    <property type="entry name" value="CONDENSIN-2 COMPLEX SUBUNIT H2"/>
    <property type="match status" value="1"/>
</dbReference>
<feature type="compositionally biased region" description="Polar residues" evidence="7">
    <location>
        <begin position="270"/>
        <end position="282"/>
    </location>
</feature>
<evidence type="ECO:0000256" key="7">
    <source>
        <dbReference type="SAM" id="MobiDB-lite"/>
    </source>
</evidence>